<evidence type="ECO:0000313" key="2">
    <source>
        <dbReference type="Proteomes" id="UP000479710"/>
    </source>
</evidence>
<comment type="caution">
    <text evidence="1">The sequence shown here is derived from an EMBL/GenBank/DDBJ whole genome shotgun (WGS) entry which is preliminary data.</text>
</comment>
<organism evidence="1 2">
    <name type="scientific">Oryza meyeriana var. granulata</name>
    <dbReference type="NCBI Taxonomy" id="110450"/>
    <lineage>
        <taxon>Eukaryota</taxon>
        <taxon>Viridiplantae</taxon>
        <taxon>Streptophyta</taxon>
        <taxon>Embryophyta</taxon>
        <taxon>Tracheophyta</taxon>
        <taxon>Spermatophyta</taxon>
        <taxon>Magnoliopsida</taxon>
        <taxon>Liliopsida</taxon>
        <taxon>Poales</taxon>
        <taxon>Poaceae</taxon>
        <taxon>BOP clade</taxon>
        <taxon>Oryzoideae</taxon>
        <taxon>Oryzeae</taxon>
        <taxon>Oryzinae</taxon>
        <taxon>Oryza</taxon>
        <taxon>Oryza meyeriana</taxon>
    </lineage>
</organism>
<proteinExistence type="predicted"/>
<protein>
    <submittedName>
        <fullName evidence="1">Uncharacterized protein</fullName>
    </submittedName>
</protein>
<accession>A0A6G1CUX5</accession>
<keyword evidence="2" id="KW-1185">Reference proteome</keyword>
<dbReference type="EMBL" id="SPHZ02000008">
    <property type="protein sequence ID" value="KAF0903889.1"/>
    <property type="molecule type" value="Genomic_DNA"/>
</dbReference>
<reference evidence="1 2" key="1">
    <citation type="submission" date="2019-11" db="EMBL/GenBank/DDBJ databases">
        <title>Whole genome sequence of Oryza granulata.</title>
        <authorList>
            <person name="Li W."/>
        </authorList>
    </citation>
    <scope>NUCLEOTIDE SEQUENCE [LARGE SCALE GENOMIC DNA]</scope>
    <source>
        <strain evidence="2">cv. Menghai</strain>
        <tissue evidence="1">Leaf</tissue>
    </source>
</reference>
<gene>
    <name evidence="1" type="ORF">E2562_029972</name>
</gene>
<name>A0A6G1CUX5_9ORYZ</name>
<dbReference type="AlphaFoldDB" id="A0A6G1CUX5"/>
<evidence type="ECO:0000313" key="1">
    <source>
        <dbReference type="EMBL" id="KAF0903889.1"/>
    </source>
</evidence>
<dbReference type="Proteomes" id="UP000479710">
    <property type="component" value="Unassembled WGS sequence"/>
</dbReference>
<sequence length="137" mass="14603">MVNVCHHPSFGVRKEDAGTRQSRLRVVVTMTGMTMVGHLTVVVPGVMPFSDAATPRWIHCRSTGAQDTTAGVPLQAAITVLLMDDGWTPAHHAAAGVRRLHEGGHGLPGVCGKMRQAIIGRCPQHAKRNARQGVSLS</sequence>